<name>A0A8S5QY01_9CAUD</name>
<proteinExistence type="predicted"/>
<reference evidence="2" key="1">
    <citation type="journal article" date="2021" name="Proc. Natl. Acad. Sci. U.S.A.">
        <title>A Catalog of Tens of Thousands of Viruses from Human Metagenomes Reveals Hidden Associations with Chronic Diseases.</title>
        <authorList>
            <person name="Tisza M.J."/>
            <person name="Buck C.B."/>
        </authorList>
    </citation>
    <scope>NUCLEOTIDE SEQUENCE</scope>
    <source>
        <strain evidence="2">Ct9lR64</strain>
    </source>
</reference>
<protein>
    <submittedName>
        <fullName evidence="2">Uncharacterized protein</fullName>
    </submittedName>
</protein>
<evidence type="ECO:0000313" key="2">
    <source>
        <dbReference type="EMBL" id="DAE23802.1"/>
    </source>
</evidence>
<accession>A0A8S5QY01</accession>
<dbReference type="EMBL" id="BK015760">
    <property type="protein sequence ID" value="DAE23802.1"/>
    <property type="molecule type" value="Genomic_DNA"/>
</dbReference>
<feature type="transmembrane region" description="Helical" evidence="1">
    <location>
        <begin position="6"/>
        <end position="25"/>
    </location>
</feature>
<keyword evidence="1" id="KW-0472">Membrane</keyword>
<keyword evidence="1" id="KW-1133">Transmembrane helix</keyword>
<keyword evidence="1" id="KW-0812">Transmembrane</keyword>
<organism evidence="2">
    <name type="scientific">Siphoviridae sp. ct9lR64</name>
    <dbReference type="NCBI Taxonomy" id="2826178"/>
    <lineage>
        <taxon>Viruses</taxon>
        <taxon>Duplodnaviria</taxon>
        <taxon>Heunggongvirae</taxon>
        <taxon>Uroviricota</taxon>
        <taxon>Caudoviricetes</taxon>
    </lineage>
</organism>
<sequence>MFEYLWVPIFAVVILVIADTIIDYFKKENEMEIKRECYSDYLTVNGFIDSATNRREFEELYLKVLKE</sequence>
<evidence type="ECO:0000256" key="1">
    <source>
        <dbReference type="SAM" id="Phobius"/>
    </source>
</evidence>